<dbReference type="OMA" id="QESTMND"/>
<evidence type="ECO:0000313" key="2">
    <source>
        <dbReference type="Proteomes" id="UP000016927"/>
    </source>
</evidence>
<evidence type="ECO:0000313" key="1">
    <source>
        <dbReference type="EMBL" id="EOB11511.1"/>
    </source>
</evidence>
<accession>R0KLL1</accession>
<dbReference type="Pfam" id="PF00428">
    <property type="entry name" value="Ribosomal_60s"/>
    <property type="match status" value="1"/>
</dbReference>
<reference evidence="1 2" key="1">
    <citation type="journal article" date="2013" name="BMC Genomics">
        <title>Comparative genomics of parasitic silkworm microsporidia reveal an association between genome expansion and host adaptation.</title>
        <authorList>
            <person name="Pan G."/>
            <person name="Xu J."/>
            <person name="Li T."/>
            <person name="Xia Q."/>
            <person name="Liu S.L."/>
            <person name="Zhang G."/>
            <person name="Li S."/>
            <person name="Li C."/>
            <person name="Liu H."/>
            <person name="Yang L."/>
            <person name="Liu T."/>
            <person name="Zhang X."/>
            <person name="Wu Z."/>
            <person name="Fan W."/>
            <person name="Dang X."/>
            <person name="Xiang H."/>
            <person name="Tao M."/>
            <person name="Li Y."/>
            <person name="Hu J."/>
            <person name="Li Z."/>
            <person name="Lin L."/>
            <person name="Luo J."/>
            <person name="Geng L."/>
            <person name="Wang L."/>
            <person name="Long M."/>
            <person name="Wan Y."/>
            <person name="He N."/>
            <person name="Zhang Z."/>
            <person name="Lu C."/>
            <person name="Keeling P.J."/>
            <person name="Wang J."/>
            <person name="Xiang Z."/>
            <person name="Zhou Z."/>
        </authorList>
    </citation>
    <scope>NUCLEOTIDE SEQUENCE [LARGE SCALE GENOMIC DNA]</scope>
    <source>
        <strain evidence="2">CQ1 / CVCC 102059</strain>
    </source>
</reference>
<name>R0KLL1_NOSB1</name>
<dbReference type="Proteomes" id="UP000016927">
    <property type="component" value="Unassembled WGS sequence"/>
</dbReference>
<dbReference type="EMBL" id="KB910021">
    <property type="protein sequence ID" value="EOB11511.1"/>
    <property type="molecule type" value="Genomic_DNA"/>
</dbReference>
<dbReference type="VEuPathDB" id="MicrosporidiaDB:NBO_1114gi001"/>
<gene>
    <name evidence="1" type="ORF">NBO_1114gi001</name>
</gene>
<organism evidence="1 2">
    <name type="scientific">Nosema bombycis (strain CQ1 / CVCC 102059)</name>
    <name type="common">Microsporidian parasite</name>
    <name type="synonym">Pebrine of silkworm</name>
    <dbReference type="NCBI Taxonomy" id="578461"/>
    <lineage>
        <taxon>Eukaryota</taxon>
        <taxon>Fungi</taxon>
        <taxon>Fungi incertae sedis</taxon>
        <taxon>Microsporidia</taxon>
        <taxon>Nosematidae</taxon>
        <taxon>Nosema</taxon>
    </lineage>
</organism>
<proteinExistence type="predicted"/>
<protein>
    <recommendedName>
        <fullName evidence="3">60S acidic ribosomal protein P1</fullName>
    </recommendedName>
</protein>
<dbReference type="AlphaFoldDB" id="R0KLL1"/>
<dbReference type="OrthoDB" id="2193863at2759"/>
<sequence>MATTTETMNELYPLAALFVYANNMESTKERIISVLKALGVEGQPKLAELFACDVIKMKSMLTSVSSTAAPAPVSSVAAPAAETKKKEEVKEEPEVEEIGLDFGDLF</sequence>
<keyword evidence="2" id="KW-1185">Reference proteome</keyword>
<dbReference type="HOGENOM" id="CLU_175004_0_0_1"/>
<dbReference type="STRING" id="578461.R0KLL1"/>
<evidence type="ECO:0008006" key="3">
    <source>
        <dbReference type="Google" id="ProtNLM"/>
    </source>
</evidence>